<organism evidence="1 2">
    <name type="scientific">Lolium multiflorum</name>
    <name type="common">Italian ryegrass</name>
    <name type="synonym">Lolium perenne subsp. multiflorum</name>
    <dbReference type="NCBI Taxonomy" id="4521"/>
    <lineage>
        <taxon>Eukaryota</taxon>
        <taxon>Viridiplantae</taxon>
        <taxon>Streptophyta</taxon>
        <taxon>Embryophyta</taxon>
        <taxon>Tracheophyta</taxon>
        <taxon>Spermatophyta</taxon>
        <taxon>Magnoliopsida</taxon>
        <taxon>Liliopsida</taxon>
        <taxon>Poales</taxon>
        <taxon>Poaceae</taxon>
        <taxon>BOP clade</taxon>
        <taxon>Pooideae</taxon>
        <taxon>Poodae</taxon>
        <taxon>Poeae</taxon>
        <taxon>Poeae Chloroplast Group 2 (Poeae type)</taxon>
        <taxon>Loliodinae</taxon>
        <taxon>Loliinae</taxon>
        <taxon>Lolium</taxon>
    </lineage>
</organism>
<keyword evidence="2" id="KW-1185">Reference proteome</keyword>
<comment type="caution">
    <text evidence="1">The sequence shown here is derived from an EMBL/GenBank/DDBJ whole genome shotgun (WGS) entry which is preliminary data.</text>
</comment>
<sequence length="96" mass="10665">MVSDCEKDASKQDNVEQQLGLLLQRLTAIEQGQQESLTHQRSNHEFQNDVTQSIAELNRNMVITTTRLTTLENSKGLPPPSADLGASAIRIRIASY</sequence>
<name>A0AAD8QPS2_LOLMU</name>
<dbReference type="AlphaFoldDB" id="A0AAD8QPS2"/>
<reference evidence="1" key="1">
    <citation type="submission" date="2023-07" db="EMBL/GenBank/DDBJ databases">
        <title>A chromosome-level genome assembly of Lolium multiflorum.</title>
        <authorList>
            <person name="Chen Y."/>
            <person name="Copetti D."/>
            <person name="Kolliker R."/>
            <person name="Studer B."/>
        </authorList>
    </citation>
    <scope>NUCLEOTIDE SEQUENCE</scope>
    <source>
        <strain evidence="1">02402/16</strain>
        <tissue evidence="1">Leaf</tissue>
    </source>
</reference>
<evidence type="ECO:0000313" key="1">
    <source>
        <dbReference type="EMBL" id="KAK1605874.1"/>
    </source>
</evidence>
<protein>
    <submittedName>
        <fullName evidence="1">Uncharacterized protein</fullName>
    </submittedName>
</protein>
<accession>A0AAD8QPS2</accession>
<dbReference type="EMBL" id="JAUUTY010000007">
    <property type="protein sequence ID" value="KAK1605874.1"/>
    <property type="molecule type" value="Genomic_DNA"/>
</dbReference>
<evidence type="ECO:0000313" key="2">
    <source>
        <dbReference type="Proteomes" id="UP001231189"/>
    </source>
</evidence>
<gene>
    <name evidence="1" type="ORF">QYE76_029547</name>
</gene>
<dbReference type="Proteomes" id="UP001231189">
    <property type="component" value="Unassembled WGS sequence"/>
</dbReference>
<proteinExistence type="predicted"/>